<evidence type="ECO:0000256" key="5">
    <source>
        <dbReference type="ARBA" id="ARBA00023015"/>
    </source>
</evidence>
<evidence type="ECO:0000256" key="2">
    <source>
        <dbReference type="ARBA" id="ARBA00022723"/>
    </source>
</evidence>
<evidence type="ECO:0000256" key="6">
    <source>
        <dbReference type="ARBA" id="ARBA00023163"/>
    </source>
</evidence>
<dbReference type="AlphaFoldDB" id="A0A4S9F6F0"/>
<proteinExistence type="predicted"/>
<feature type="domain" description="C2H2-type" evidence="10">
    <location>
        <begin position="279"/>
        <end position="306"/>
    </location>
</feature>
<dbReference type="Gene3D" id="3.30.160.60">
    <property type="entry name" value="Classic Zinc Finger"/>
    <property type="match status" value="2"/>
</dbReference>
<keyword evidence="4" id="KW-0862">Zinc</keyword>
<dbReference type="InterPro" id="IPR036236">
    <property type="entry name" value="Znf_C2H2_sf"/>
</dbReference>
<feature type="compositionally biased region" description="Polar residues" evidence="9">
    <location>
        <begin position="233"/>
        <end position="243"/>
    </location>
</feature>
<comment type="subcellular location">
    <subcellularLocation>
        <location evidence="1">Nucleus</location>
    </subcellularLocation>
</comment>
<reference evidence="11 12" key="1">
    <citation type="submission" date="2018-10" db="EMBL/GenBank/DDBJ databases">
        <title>Fifty Aureobasidium pullulans genomes reveal a recombining polyextremotolerant generalist.</title>
        <authorList>
            <person name="Gostincar C."/>
            <person name="Turk M."/>
            <person name="Zajc J."/>
            <person name="Gunde-Cimerman N."/>
        </authorList>
    </citation>
    <scope>NUCLEOTIDE SEQUENCE [LARGE SCALE GENOMIC DNA]</scope>
    <source>
        <strain evidence="11 12">EXF-9785</strain>
    </source>
</reference>
<protein>
    <recommendedName>
        <fullName evidence="10">C2H2-type domain-containing protein</fullName>
    </recommendedName>
</protein>
<feature type="non-terminal residue" evidence="11">
    <location>
        <position position="1"/>
    </location>
</feature>
<dbReference type="GO" id="GO:0008270">
    <property type="term" value="F:zinc ion binding"/>
    <property type="evidence" value="ECO:0007669"/>
    <property type="project" value="UniProtKB-KW"/>
</dbReference>
<evidence type="ECO:0000259" key="10">
    <source>
        <dbReference type="PROSITE" id="PS50157"/>
    </source>
</evidence>
<keyword evidence="3 8" id="KW-0863">Zinc-finger</keyword>
<feature type="domain" description="C2H2-type" evidence="10">
    <location>
        <begin position="339"/>
        <end position="366"/>
    </location>
</feature>
<dbReference type="PROSITE" id="PS50157">
    <property type="entry name" value="ZINC_FINGER_C2H2_2"/>
    <property type="match status" value="3"/>
</dbReference>
<gene>
    <name evidence="11" type="ORF">D6D10_01455</name>
</gene>
<evidence type="ECO:0000256" key="7">
    <source>
        <dbReference type="ARBA" id="ARBA00023242"/>
    </source>
</evidence>
<name>A0A4S9F6F0_AURPU</name>
<keyword evidence="5" id="KW-0805">Transcription regulation</keyword>
<dbReference type="SMART" id="SM00355">
    <property type="entry name" value="ZnF_C2H2"/>
    <property type="match status" value="3"/>
</dbReference>
<feature type="compositionally biased region" description="Basic and acidic residues" evidence="9">
    <location>
        <begin position="245"/>
        <end position="257"/>
    </location>
</feature>
<comment type="caution">
    <text evidence="11">The sequence shown here is derived from an EMBL/GenBank/DDBJ whole genome shotgun (WGS) entry which is preliminary data.</text>
</comment>
<evidence type="ECO:0000313" key="12">
    <source>
        <dbReference type="Proteomes" id="UP000308953"/>
    </source>
</evidence>
<evidence type="ECO:0000256" key="8">
    <source>
        <dbReference type="PROSITE-ProRule" id="PRU00042"/>
    </source>
</evidence>
<dbReference type="EMBL" id="QZAV01000014">
    <property type="protein sequence ID" value="THX43141.1"/>
    <property type="molecule type" value="Genomic_DNA"/>
</dbReference>
<dbReference type="PROSITE" id="PS00028">
    <property type="entry name" value="ZINC_FINGER_C2H2_1"/>
    <property type="match status" value="2"/>
</dbReference>
<accession>A0A4S9F6F0</accession>
<sequence length="389" mass="43733">ELSTLSTQIDGDPGVPREKCQVHVLNAQSLAETMPSGPLPRGVGLDAGFEQKIFSHLDFIALTTFTMQHHYHWSMVEPSISHGSDPYYHPGYPLEDHRVFESGHWRSPVETGKHHWTELPQSVHAGPAYPEFPSPLASSPGLHSFIPPILKQEQDTTSDCKWSPTLTNSSLISNTSSLPILPSMPLADCTAHVTGVESPVFWPASNQLYHVPDHASNQLSPFWHDTRVKTDESMSMSCSNGRPASSEEHRRRPQHPEAEVQALLDRPKRVKTTAENARFYCNECDKGFQRVYNLRSHMLKHEASREKIQCSQAGCNKSFDRKTDLGRHNRSVHLHQRDHKCVLCGNLFARKDTLVRHIEGSCSKRTGVDRKRPKDSSTPTMVDVNADEC</sequence>
<keyword evidence="7" id="KW-0539">Nucleus</keyword>
<keyword evidence="2" id="KW-0479">Metal-binding</keyword>
<dbReference type="PANTHER" id="PTHR46179">
    <property type="entry name" value="ZINC FINGER PROTEIN"/>
    <property type="match status" value="1"/>
</dbReference>
<dbReference type="InterPro" id="IPR013087">
    <property type="entry name" value="Znf_C2H2_type"/>
</dbReference>
<evidence type="ECO:0000313" key="11">
    <source>
        <dbReference type="EMBL" id="THX43141.1"/>
    </source>
</evidence>
<evidence type="ECO:0000256" key="3">
    <source>
        <dbReference type="ARBA" id="ARBA00022771"/>
    </source>
</evidence>
<evidence type="ECO:0000256" key="4">
    <source>
        <dbReference type="ARBA" id="ARBA00022833"/>
    </source>
</evidence>
<organism evidence="11 12">
    <name type="scientific">Aureobasidium pullulans</name>
    <name type="common">Black yeast</name>
    <name type="synonym">Pullularia pullulans</name>
    <dbReference type="NCBI Taxonomy" id="5580"/>
    <lineage>
        <taxon>Eukaryota</taxon>
        <taxon>Fungi</taxon>
        <taxon>Dikarya</taxon>
        <taxon>Ascomycota</taxon>
        <taxon>Pezizomycotina</taxon>
        <taxon>Dothideomycetes</taxon>
        <taxon>Dothideomycetidae</taxon>
        <taxon>Dothideales</taxon>
        <taxon>Saccotheciaceae</taxon>
        <taxon>Aureobasidium</taxon>
    </lineage>
</organism>
<feature type="compositionally biased region" description="Basic and acidic residues" evidence="9">
    <location>
        <begin position="366"/>
        <end position="375"/>
    </location>
</feature>
<dbReference type="GO" id="GO:0005634">
    <property type="term" value="C:nucleus"/>
    <property type="evidence" value="ECO:0007669"/>
    <property type="project" value="UniProtKB-SubCell"/>
</dbReference>
<dbReference type="InterPro" id="IPR051061">
    <property type="entry name" value="Zinc_finger_trans_reg"/>
</dbReference>
<dbReference type="PANTHER" id="PTHR46179:SF13">
    <property type="entry name" value="C2H2-TYPE DOMAIN-CONTAINING PROTEIN"/>
    <property type="match status" value="1"/>
</dbReference>
<dbReference type="SUPFAM" id="SSF57667">
    <property type="entry name" value="beta-beta-alpha zinc fingers"/>
    <property type="match status" value="2"/>
</dbReference>
<dbReference type="Proteomes" id="UP000308953">
    <property type="component" value="Unassembled WGS sequence"/>
</dbReference>
<feature type="region of interest" description="Disordered" evidence="9">
    <location>
        <begin position="365"/>
        <end position="389"/>
    </location>
</feature>
<dbReference type="GO" id="GO:0006357">
    <property type="term" value="P:regulation of transcription by RNA polymerase II"/>
    <property type="evidence" value="ECO:0007669"/>
    <property type="project" value="TreeGrafter"/>
</dbReference>
<dbReference type="Pfam" id="PF00096">
    <property type="entry name" value="zf-C2H2"/>
    <property type="match status" value="2"/>
</dbReference>
<evidence type="ECO:0000256" key="1">
    <source>
        <dbReference type="ARBA" id="ARBA00004123"/>
    </source>
</evidence>
<keyword evidence="6" id="KW-0804">Transcription</keyword>
<feature type="domain" description="C2H2-type" evidence="10">
    <location>
        <begin position="308"/>
        <end position="338"/>
    </location>
</feature>
<evidence type="ECO:0000256" key="9">
    <source>
        <dbReference type="SAM" id="MobiDB-lite"/>
    </source>
</evidence>
<feature type="region of interest" description="Disordered" evidence="9">
    <location>
        <begin position="233"/>
        <end position="257"/>
    </location>
</feature>